<feature type="region of interest" description="Disordered" evidence="1">
    <location>
        <begin position="275"/>
        <end position="295"/>
    </location>
</feature>
<protein>
    <submittedName>
        <fullName evidence="3">Uncharacterized protein</fullName>
    </submittedName>
</protein>
<accession>A0A0N1PHT3</accession>
<evidence type="ECO:0000256" key="1">
    <source>
        <dbReference type="SAM" id="MobiDB-lite"/>
    </source>
</evidence>
<evidence type="ECO:0000313" key="4">
    <source>
        <dbReference type="Proteomes" id="UP000053240"/>
    </source>
</evidence>
<dbReference type="InParanoid" id="A0A0N1PHT3"/>
<gene>
    <name evidence="3" type="ORF">RR48_05221</name>
</gene>
<keyword evidence="4" id="KW-1185">Reference proteome</keyword>
<name>A0A0N1PHT3_PAPMA</name>
<dbReference type="EMBL" id="KQ460650">
    <property type="protein sequence ID" value="KPJ13112.1"/>
    <property type="molecule type" value="Genomic_DNA"/>
</dbReference>
<evidence type="ECO:0000313" key="3">
    <source>
        <dbReference type="EMBL" id="KPJ13112.1"/>
    </source>
</evidence>
<sequence>MRSNFNLICVVLILKLSVPVFCSADDDQNLGFGFSERTEDSDSEQESTNPTSSETDNMSTMDETQEVTTTEEILRTTKKIREEEKPKVTPPKITNNATEVSYKIKDICANFKYAGPIVLNKMVDLWQTAYYSSPQKVPCFKMFIRRLTMKEKQLFKQKYGSFDDAVEWEDCNLEIRSSLEAEKHFLQGCEKGHGVLENIIIGTRNVTGDNTTDFYQKPESPDQWLVVQNLLLKRNCDTGDVIVFSRVPHKPRNSVISEALKVFGESDADGKFVCGDQPPIKKKPHEVEEEVDESV</sequence>
<feature type="signal peptide" evidence="2">
    <location>
        <begin position="1"/>
        <end position="24"/>
    </location>
</feature>
<dbReference type="AlphaFoldDB" id="A0A0N1PHT3"/>
<reference evidence="3 4" key="1">
    <citation type="journal article" date="2015" name="Nat. Commun.">
        <title>Outbred genome sequencing and CRISPR/Cas9 gene editing in butterflies.</title>
        <authorList>
            <person name="Li X."/>
            <person name="Fan D."/>
            <person name="Zhang W."/>
            <person name="Liu G."/>
            <person name="Zhang L."/>
            <person name="Zhao L."/>
            <person name="Fang X."/>
            <person name="Chen L."/>
            <person name="Dong Y."/>
            <person name="Chen Y."/>
            <person name="Ding Y."/>
            <person name="Zhao R."/>
            <person name="Feng M."/>
            <person name="Zhu Y."/>
            <person name="Feng Y."/>
            <person name="Jiang X."/>
            <person name="Zhu D."/>
            <person name="Xiang H."/>
            <person name="Feng X."/>
            <person name="Li S."/>
            <person name="Wang J."/>
            <person name="Zhang G."/>
            <person name="Kronforst M.R."/>
            <person name="Wang W."/>
        </authorList>
    </citation>
    <scope>NUCLEOTIDE SEQUENCE [LARGE SCALE GENOMIC DNA]</scope>
    <source>
        <strain evidence="3">Ya'a_city_454_Pm</strain>
        <tissue evidence="3">Whole body</tissue>
    </source>
</reference>
<feature type="chain" id="PRO_5005879789" evidence="2">
    <location>
        <begin position="25"/>
        <end position="295"/>
    </location>
</feature>
<dbReference type="Proteomes" id="UP000053240">
    <property type="component" value="Unassembled WGS sequence"/>
</dbReference>
<feature type="region of interest" description="Disordered" evidence="1">
    <location>
        <begin position="33"/>
        <end position="72"/>
    </location>
</feature>
<evidence type="ECO:0000256" key="2">
    <source>
        <dbReference type="SAM" id="SignalP"/>
    </source>
</evidence>
<proteinExistence type="predicted"/>
<feature type="compositionally biased region" description="Polar residues" evidence="1">
    <location>
        <begin position="46"/>
        <end position="71"/>
    </location>
</feature>
<organism evidence="3 4">
    <name type="scientific">Papilio machaon</name>
    <name type="common">Old World swallowtail butterfly</name>
    <dbReference type="NCBI Taxonomy" id="76193"/>
    <lineage>
        <taxon>Eukaryota</taxon>
        <taxon>Metazoa</taxon>
        <taxon>Ecdysozoa</taxon>
        <taxon>Arthropoda</taxon>
        <taxon>Hexapoda</taxon>
        <taxon>Insecta</taxon>
        <taxon>Pterygota</taxon>
        <taxon>Neoptera</taxon>
        <taxon>Endopterygota</taxon>
        <taxon>Lepidoptera</taxon>
        <taxon>Glossata</taxon>
        <taxon>Ditrysia</taxon>
        <taxon>Papilionoidea</taxon>
        <taxon>Papilionidae</taxon>
        <taxon>Papilioninae</taxon>
        <taxon>Papilio</taxon>
    </lineage>
</organism>
<keyword evidence="2" id="KW-0732">Signal</keyword>